<accession>A0A6A6GQI2</accession>
<feature type="domain" description="SprT-like" evidence="2">
    <location>
        <begin position="66"/>
        <end position="244"/>
    </location>
</feature>
<evidence type="ECO:0000259" key="2">
    <source>
        <dbReference type="SMART" id="SM00731"/>
    </source>
</evidence>
<protein>
    <submittedName>
        <fullName evidence="3">SprT-like family-domain-containing protein</fullName>
    </submittedName>
</protein>
<feature type="compositionally biased region" description="Acidic residues" evidence="1">
    <location>
        <begin position="258"/>
        <end position="277"/>
    </location>
</feature>
<keyword evidence="4" id="KW-1185">Reference proteome</keyword>
<proteinExistence type="predicted"/>
<dbReference type="AlphaFoldDB" id="A0A6A6GQI2"/>
<dbReference type="Proteomes" id="UP000799538">
    <property type="component" value="Unassembled WGS sequence"/>
</dbReference>
<evidence type="ECO:0000313" key="3">
    <source>
        <dbReference type="EMBL" id="KAF2227633.1"/>
    </source>
</evidence>
<dbReference type="Pfam" id="PF10263">
    <property type="entry name" value="SprT-like"/>
    <property type="match status" value="1"/>
</dbReference>
<dbReference type="SMART" id="SM00731">
    <property type="entry name" value="SprT"/>
    <property type="match status" value="1"/>
</dbReference>
<dbReference type="GO" id="GO:0005634">
    <property type="term" value="C:nucleus"/>
    <property type="evidence" value="ECO:0007669"/>
    <property type="project" value="TreeGrafter"/>
</dbReference>
<dbReference type="GO" id="GO:0006950">
    <property type="term" value="P:response to stress"/>
    <property type="evidence" value="ECO:0007669"/>
    <property type="project" value="UniProtKB-ARBA"/>
</dbReference>
<feature type="region of interest" description="Disordered" evidence="1">
    <location>
        <begin position="1"/>
        <end position="63"/>
    </location>
</feature>
<feature type="region of interest" description="Disordered" evidence="1">
    <location>
        <begin position="247"/>
        <end position="286"/>
    </location>
</feature>
<dbReference type="PANTHER" id="PTHR23099:SF0">
    <property type="entry name" value="GERM CELL NUCLEAR ACIDIC PROTEIN"/>
    <property type="match status" value="1"/>
</dbReference>
<evidence type="ECO:0000313" key="4">
    <source>
        <dbReference type="Proteomes" id="UP000799538"/>
    </source>
</evidence>
<gene>
    <name evidence="3" type="ORF">BDZ85DRAFT_315184</name>
</gene>
<dbReference type="OrthoDB" id="20772at2759"/>
<dbReference type="InterPro" id="IPR006640">
    <property type="entry name" value="SprT-like_domain"/>
</dbReference>
<dbReference type="EMBL" id="ML992501">
    <property type="protein sequence ID" value="KAF2227633.1"/>
    <property type="molecule type" value="Genomic_DNA"/>
</dbReference>
<sequence>MSPFATEQDMIRAPYGLPPLQRPHVRHPGPTPTPDISKPTQDVPRQDDPNQDDPGPHDAPFTETRDTLAHTFLTQLDQTLTSSLIAQRTAPTGGVHLIWNPHFTTSTPTVPAYAATIELSSKILTDEERLRSTLAREFCHVAVGVVDQVPRGKHGGEFEAWGRRCEAVFGEMGVRVTKRHDYELEWKYVWACAGTEGELEWVRDGEGEWRWYGGCGVEVGRQKKRIDVEERRVCGHCGGRLRRVKPLPEELEGGGGEGEADGGASEEDEGSEGEDSDVGQTREAEWFNRLPELLSKCGHQL</sequence>
<name>A0A6A6GQI2_9PEZI</name>
<organism evidence="3 4">
    <name type="scientific">Elsinoe ampelina</name>
    <dbReference type="NCBI Taxonomy" id="302913"/>
    <lineage>
        <taxon>Eukaryota</taxon>
        <taxon>Fungi</taxon>
        <taxon>Dikarya</taxon>
        <taxon>Ascomycota</taxon>
        <taxon>Pezizomycotina</taxon>
        <taxon>Dothideomycetes</taxon>
        <taxon>Dothideomycetidae</taxon>
        <taxon>Myriangiales</taxon>
        <taxon>Elsinoaceae</taxon>
        <taxon>Elsinoe</taxon>
    </lineage>
</organism>
<evidence type="ECO:0000256" key="1">
    <source>
        <dbReference type="SAM" id="MobiDB-lite"/>
    </source>
</evidence>
<reference evidence="4" key="1">
    <citation type="journal article" date="2020" name="Stud. Mycol.">
        <title>101 Dothideomycetes genomes: A test case for predicting lifestyles and emergence of pathogens.</title>
        <authorList>
            <person name="Haridas S."/>
            <person name="Albert R."/>
            <person name="Binder M."/>
            <person name="Bloem J."/>
            <person name="LaButti K."/>
            <person name="Salamov A."/>
            <person name="Andreopoulos B."/>
            <person name="Baker S."/>
            <person name="Barry K."/>
            <person name="Bills G."/>
            <person name="Bluhm B."/>
            <person name="Cannon C."/>
            <person name="Castanera R."/>
            <person name="Culley D."/>
            <person name="Daum C."/>
            <person name="Ezra D."/>
            <person name="Gonzalez J."/>
            <person name="Henrissat B."/>
            <person name="Kuo A."/>
            <person name="Liang C."/>
            <person name="Lipzen A."/>
            <person name="Lutzoni F."/>
            <person name="Magnuson J."/>
            <person name="Mondo S."/>
            <person name="Nolan M."/>
            <person name="Ohm R."/>
            <person name="Pangilinan J."/>
            <person name="Park H.-J."/>
            <person name="Ramirez L."/>
            <person name="Alfaro M."/>
            <person name="Sun H."/>
            <person name="Tritt A."/>
            <person name="Yoshinaga Y."/>
            <person name="Zwiers L.-H."/>
            <person name="Turgeon B."/>
            <person name="Goodwin S."/>
            <person name="Spatafora J."/>
            <person name="Crous P."/>
            <person name="Grigoriev I."/>
        </authorList>
    </citation>
    <scope>NUCLEOTIDE SEQUENCE [LARGE SCALE GENOMIC DNA]</scope>
    <source>
        <strain evidence="4">CECT 20119</strain>
    </source>
</reference>
<dbReference type="PANTHER" id="PTHR23099">
    <property type="entry name" value="TRANSCRIPTIONAL REGULATOR"/>
    <property type="match status" value="1"/>
</dbReference>